<dbReference type="CDD" id="cd00397">
    <property type="entry name" value="DNA_BRE_C"/>
    <property type="match status" value="1"/>
</dbReference>
<dbReference type="PANTHER" id="PTHR30349:SF41">
    <property type="entry name" value="INTEGRASE_RECOMBINASE PROTEIN MJ0367-RELATED"/>
    <property type="match status" value="1"/>
</dbReference>
<dbReference type="Pfam" id="PF00589">
    <property type="entry name" value="Phage_integrase"/>
    <property type="match status" value="1"/>
</dbReference>
<dbReference type="InterPro" id="IPR013762">
    <property type="entry name" value="Integrase-like_cat_sf"/>
</dbReference>
<dbReference type="PANTHER" id="PTHR30349">
    <property type="entry name" value="PHAGE INTEGRASE-RELATED"/>
    <property type="match status" value="1"/>
</dbReference>
<dbReference type="InterPro" id="IPR002104">
    <property type="entry name" value="Integrase_catalytic"/>
</dbReference>
<dbReference type="EMBL" id="CP023525">
    <property type="protein sequence ID" value="ATF94475.1"/>
    <property type="molecule type" value="Genomic_DNA"/>
</dbReference>
<keyword evidence="2" id="KW-0229">DNA integration</keyword>
<dbReference type="InterPro" id="IPR025269">
    <property type="entry name" value="SAM-like_dom"/>
</dbReference>
<dbReference type="InterPro" id="IPR010998">
    <property type="entry name" value="Integrase_recombinase_N"/>
</dbReference>
<dbReference type="SUPFAM" id="SSF56349">
    <property type="entry name" value="DNA breaking-rejoining enzymes"/>
    <property type="match status" value="1"/>
</dbReference>
<organism evidence="8 9">
    <name type="scientific">Cedecea neteri</name>
    <dbReference type="NCBI Taxonomy" id="158822"/>
    <lineage>
        <taxon>Bacteria</taxon>
        <taxon>Pseudomonadati</taxon>
        <taxon>Pseudomonadota</taxon>
        <taxon>Gammaproteobacteria</taxon>
        <taxon>Enterobacterales</taxon>
        <taxon>Enterobacteriaceae</taxon>
        <taxon>Cedecea</taxon>
    </lineage>
</organism>
<evidence type="ECO:0000256" key="5">
    <source>
        <dbReference type="PROSITE-ProRule" id="PRU01248"/>
    </source>
</evidence>
<dbReference type="AlphaFoldDB" id="A0A291E312"/>
<dbReference type="InterPro" id="IPR011010">
    <property type="entry name" value="DNA_brk_join_enz"/>
</dbReference>
<keyword evidence="4" id="KW-0233">DNA recombination</keyword>
<evidence type="ECO:0000256" key="2">
    <source>
        <dbReference type="ARBA" id="ARBA00022908"/>
    </source>
</evidence>
<dbReference type="Proteomes" id="UP000217979">
    <property type="component" value="Chromosome"/>
</dbReference>
<dbReference type="Gene3D" id="1.10.150.130">
    <property type="match status" value="1"/>
</dbReference>
<proteinExistence type="inferred from homology"/>
<dbReference type="GO" id="GO:0006310">
    <property type="term" value="P:DNA recombination"/>
    <property type="evidence" value="ECO:0007669"/>
    <property type="project" value="UniProtKB-KW"/>
</dbReference>
<dbReference type="Gene3D" id="1.10.443.10">
    <property type="entry name" value="Intergrase catalytic core"/>
    <property type="match status" value="1"/>
</dbReference>
<dbReference type="InterPro" id="IPR044068">
    <property type="entry name" value="CB"/>
</dbReference>
<evidence type="ECO:0000259" key="6">
    <source>
        <dbReference type="PROSITE" id="PS51898"/>
    </source>
</evidence>
<protein>
    <submittedName>
        <fullName evidence="8">Recombinase XerD</fullName>
    </submittedName>
</protein>
<evidence type="ECO:0000256" key="4">
    <source>
        <dbReference type="ARBA" id="ARBA00023172"/>
    </source>
</evidence>
<evidence type="ECO:0000313" key="9">
    <source>
        <dbReference type="Proteomes" id="UP000217979"/>
    </source>
</evidence>
<dbReference type="PROSITE" id="PS51900">
    <property type="entry name" value="CB"/>
    <property type="match status" value="1"/>
</dbReference>
<name>A0A291E312_9ENTR</name>
<keyword evidence="3 5" id="KW-0238">DNA-binding</keyword>
<dbReference type="GO" id="GO:0003677">
    <property type="term" value="F:DNA binding"/>
    <property type="evidence" value="ECO:0007669"/>
    <property type="project" value="UniProtKB-UniRule"/>
</dbReference>
<evidence type="ECO:0000256" key="1">
    <source>
        <dbReference type="ARBA" id="ARBA00008857"/>
    </source>
</evidence>
<dbReference type="Pfam" id="PF13102">
    <property type="entry name" value="Phage_int_SAM_5"/>
    <property type="match status" value="1"/>
</dbReference>
<evidence type="ECO:0000256" key="3">
    <source>
        <dbReference type="ARBA" id="ARBA00023125"/>
    </source>
</evidence>
<reference evidence="8 9" key="1">
    <citation type="submission" date="2017-09" db="EMBL/GenBank/DDBJ databases">
        <title>FDA dAtabase for Regulatory Grade micrObial Sequences (FDA-ARGOS): Supporting development and validation of Infectious Disease Dx tests.</title>
        <authorList>
            <person name="Minogue T."/>
            <person name="Wolcott M."/>
            <person name="Wasieloski L."/>
            <person name="Aguilar W."/>
            <person name="Moore D."/>
            <person name="Tallon L."/>
            <person name="Sadzewicz L."/>
            <person name="Ott S."/>
            <person name="Zhao X."/>
            <person name="Nagaraj S."/>
            <person name="Vavikolanu K."/>
            <person name="Aluvathingal J."/>
            <person name="Nadendla S."/>
            <person name="Sichtig H."/>
        </authorList>
    </citation>
    <scope>NUCLEOTIDE SEQUENCE [LARGE SCALE GENOMIC DNA]</scope>
    <source>
        <strain evidence="8 9">FDAARGOS_392</strain>
    </source>
</reference>
<dbReference type="GO" id="GO:0015074">
    <property type="term" value="P:DNA integration"/>
    <property type="evidence" value="ECO:0007669"/>
    <property type="project" value="UniProtKB-KW"/>
</dbReference>
<gene>
    <name evidence="8" type="ORF">CO704_21435</name>
</gene>
<dbReference type="RefSeq" id="WP_061274631.1">
    <property type="nucleotide sequence ID" value="NZ_CP023525.1"/>
</dbReference>
<feature type="domain" description="Tyr recombinase" evidence="6">
    <location>
        <begin position="111"/>
        <end position="320"/>
    </location>
</feature>
<dbReference type="PROSITE" id="PS51898">
    <property type="entry name" value="TYR_RECOMBINASE"/>
    <property type="match status" value="1"/>
</dbReference>
<evidence type="ECO:0000313" key="8">
    <source>
        <dbReference type="EMBL" id="ATF94475.1"/>
    </source>
</evidence>
<sequence length="329" mass="38596">MKNEKSEAAWAGLMEEYFFKTPLRKASEWSYAKVLKGFRQFVGEDVMPESITQRDVLRWRRYVLQEKNLSSHTWNNKVTHMRALFNFALKTEYIAAGDNPFNGVSIKKAEKRKKILSKSQLIQLYLKMEQFEEQLQTARGRNSKCALSPVWFWRIVLDTLRYTGMRQNQLLHIRVKDVSLRDNCITLRQEGSKTHLEWAVPIVYQLRPGLELLLKRIQECGAGPSDHLFHYERLTCLDREREHLPADPSIQPLRSFFRRLSDECGFAISAHRFRHTLATQLMEAPDRNLHLVKGLLGHRSITTTMEYIDINMEVVGKTLERELALYIDK</sequence>
<evidence type="ECO:0000259" key="7">
    <source>
        <dbReference type="PROSITE" id="PS51900"/>
    </source>
</evidence>
<accession>A0A291E312</accession>
<comment type="similarity">
    <text evidence="1">Belongs to the 'phage' integrase family.</text>
</comment>
<feature type="domain" description="Core-binding (CB)" evidence="7">
    <location>
        <begin position="8"/>
        <end position="89"/>
    </location>
</feature>
<dbReference type="InterPro" id="IPR050090">
    <property type="entry name" value="Tyrosine_recombinase_XerCD"/>
</dbReference>